<sequence length="23" mass="2372">MFGKDIAIDLGTATTIVYIKGSG</sequence>
<gene>
    <name evidence="1" type="ORF">HKBW3S33_01719</name>
</gene>
<dbReference type="EMBL" id="BLRY01000170">
    <property type="protein sequence ID" value="GFP28304.1"/>
    <property type="molecule type" value="Genomic_DNA"/>
</dbReference>
<evidence type="ECO:0000313" key="2">
    <source>
        <dbReference type="Proteomes" id="UP000591948"/>
    </source>
</evidence>
<keyword evidence="2" id="KW-1185">Reference proteome</keyword>
<organism evidence="1 2">
    <name type="scientific">Candidatus Hakubella thermalkaliphila</name>
    <dbReference type="NCBI Taxonomy" id="2754717"/>
    <lineage>
        <taxon>Bacteria</taxon>
        <taxon>Bacillati</taxon>
        <taxon>Actinomycetota</taxon>
        <taxon>Actinomycetota incertae sedis</taxon>
        <taxon>Candidatus Hakubellales</taxon>
        <taxon>Candidatus Hakubellaceae</taxon>
        <taxon>Candidatus Hakubella</taxon>
    </lineage>
</organism>
<comment type="caution">
    <text evidence="1">The sequence shown here is derived from an EMBL/GenBank/DDBJ whole genome shotgun (WGS) entry which is preliminary data.</text>
</comment>
<feature type="non-terminal residue" evidence="1">
    <location>
        <position position="23"/>
    </location>
</feature>
<dbReference type="Proteomes" id="UP000591948">
    <property type="component" value="Unassembled WGS sequence"/>
</dbReference>
<evidence type="ECO:0008006" key="3">
    <source>
        <dbReference type="Google" id="ProtNLM"/>
    </source>
</evidence>
<name>A0A6V8P9E5_9ACTN</name>
<accession>A0A6V8P9E5</accession>
<evidence type="ECO:0000313" key="1">
    <source>
        <dbReference type="EMBL" id="GFP28304.1"/>
    </source>
</evidence>
<reference evidence="1 2" key="1">
    <citation type="journal article" date="2020" name="Front. Microbiol.">
        <title>Single-cell genomics of novel Actinobacteria with the Wood-Ljungdahl pathway discovered in a serpentinizing system.</title>
        <authorList>
            <person name="Merino N."/>
            <person name="Kawai M."/>
            <person name="Boyd E.S."/>
            <person name="Colman D.R."/>
            <person name="McGlynn S.E."/>
            <person name="Nealson K.H."/>
            <person name="Kurokawa K."/>
            <person name="Hongoh Y."/>
        </authorList>
    </citation>
    <scope>NUCLEOTIDE SEQUENCE [LARGE SCALE GENOMIC DNA]</scope>
    <source>
        <strain evidence="1 2">S33</strain>
    </source>
</reference>
<protein>
    <recommendedName>
        <fullName evidence="3">Rod shape-determining protein MreB and related proteins</fullName>
    </recommendedName>
</protein>
<proteinExistence type="predicted"/>
<dbReference type="AlphaFoldDB" id="A0A6V8P9E5"/>